<keyword evidence="1" id="KW-0238">DNA-binding</keyword>
<feature type="domain" description="SpoVT-AbrB" evidence="2">
    <location>
        <begin position="5"/>
        <end position="50"/>
    </location>
</feature>
<dbReference type="InterPro" id="IPR007159">
    <property type="entry name" value="SpoVT-AbrB_dom"/>
</dbReference>
<dbReference type="InterPro" id="IPR039052">
    <property type="entry name" value="Antitox_PemI-like"/>
</dbReference>
<dbReference type="AlphaFoldDB" id="A0A1F5YJX7"/>
<evidence type="ECO:0000313" key="3">
    <source>
        <dbReference type="EMBL" id="OGG00373.1"/>
    </source>
</evidence>
<name>A0A1F5YJX7_9BACT</name>
<dbReference type="Proteomes" id="UP000179129">
    <property type="component" value="Unassembled WGS sequence"/>
</dbReference>
<dbReference type="PANTHER" id="PTHR40516">
    <property type="entry name" value="ANTITOXIN CHPS-RELATED"/>
    <property type="match status" value="1"/>
</dbReference>
<dbReference type="SUPFAM" id="SSF89447">
    <property type="entry name" value="AbrB/MazE/MraZ-like"/>
    <property type="match status" value="1"/>
</dbReference>
<dbReference type="Pfam" id="PF04014">
    <property type="entry name" value="MazE_antitoxin"/>
    <property type="match status" value="1"/>
</dbReference>
<sequence>MVLRGKVKKWGNSLGLRLPKAVVAQLGLGEDTAVEFRIKGNRLLITPAAPAYTLKGLLARVSRKNVHTELAGSAPAGHELW</sequence>
<dbReference type="Gene3D" id="2.10.260.10">
    <property type="match status" value="1"/>
</dbReference>
<reference evidence="3 4" key="1">
    <citation type="journal article" date="2016" name="Nat. Commun.">
        <title>Thousands of microbial genomes shed light on interconnected biogeochemical processes in an aquifer system.</title>
        <authorList>
            <person name="Anantharaman K."/>
            <person name="Brown C.T."/>
            <person name="Hug L.A."/>
            <person name="Sharon I."/>
            <person name="Castelle C.J."/>
            <person name="Probst A.J."/>
            <person name="Thomas B.C."/>
            <person name="Singh A."/>
            <person name="Wilkins M.J."/>
            <person name="Karaoz U."/>
            <person name="Brodie E.L."/>
            <person name="Williams K.H."/>
            <person name="Hubbard S.S."/>
            <person name="Banfield J.F."/>
        </authorList>
    </citation>
    <scope>NUCLEOTIDE SEQUENCE [LARGE SCALE GENOMIC DNA]</scope>
</reference>
<dbReference type="PANTHER" id="PTHR40516:SF1">
    <property type="entry name" value="ANTITOXIN CHPS-RELATED"/>
    <property type="match status" value="1"/>
</dbReference>
<evidence type="ECO:0000259" key="2">
    <source>
        <dbReference type="PROSITE" id="PS51740"/>
    </source>
</evidence>
<organism evidence="3 4">
    <name type="scientific">Candidatus Glassbacteria bacterium RIFCSPLOWO2_12_FULL_58_11</name>
    <dbReference type="NCBI Taxonomy" id="1817867"/>
    <lineage>
        <taxon>Bacteria</taxon>
        <taxon>Candidatus Glassiibacteriota</taxon>
    </lineage>
</organism>
<gene>
    <name evidence="3" type="ORF">A3F83_09655</name>
</gene>
<dbReference type="EMBL" id="MFIX01000261">
    <property type="protein sequence ID" value="OGG00373.1"/>
    <property type="molecule type" value="Genomic_DNA"/>
</dbReference>
<dbReference type="GO" id="GO:0003677">
    <property type="term" value="F:DNA binding"/>
    <property type="evidence" value="ECO:0007669"/>
    <property type="project" value="UniProtKB-UniRule"/>
</dbReference>
<dbReference type="InterPro" id="IPR037914">
    <property type="entry name" value="SpoVT-AbrB_sf"/>
</dbReference>
<evidence type="ECO:0000256" key="1">
    <source>
        <dbReference type="PROSITE-ProRule" id="PRU01076"/>
    </source>
</evidence>
<protein>
    <recommendedName>
        <fullName evidence="2">SpoVT-AbrB domain-containing protein</fullName>
    </recommendedName>
</protein>
<evidence type="ECO:0000313" key="4">
    <source>
        <dbReference type="Proteomes" id="UP000179129"/>
    </source>
</evidence>
<comment type="caution">
    <text evidence="3">The sequence shown here is derived from an EMBL/GenBank/DDBJ whole genome shotgun (WGS) entry which is preliminary data.</text>
</comment>
<dbReference type="GO" id="GO:0097351">
    <property type="term" value="F:toxin sequestering activity"/>
    <property type="evidence" value="ECO:0007669"/>
    <property type="project" value="InterPro"/>
</dbReference>
<dbReference type="STRING" id="1817867.A3F83_09655"/>
<proteinExistence type="predicted"/>
<dbReference type="PROSITE" id="PS51740">
    <property type="entry name" value="SPOVT_ABRB"/>
    <property type="match status" value="1"/>
</dbReference>
<accession>A0A1F5YJX7</accession>
<dbReference type="SMART" id="SM00966">
    <property type="entry name" value="SpoVT_AbrB"/>
    <property type="match status" value="1"/>
</dbReference>